<keyword evidence="2 4" id="KW-0863">Zinc-finger</keyword>
<dbReference type="GO" id="GO:0006511">
    <property type="term" value="P:ubiquitin-dependent protein catabolic process"/>
    <property type="evidence" value="ECO:0007669"/>
    <property type="project" value="TreeGrafter"/>
</dbReference>
<keyword evidence="3" id="KW-0862">Zinc</keyword>
<dbReference type="InterPro" id="IPR013083">
    <property type="entry name" value="Znf_RING/FYVE/PHD"/>
</dbReference>
<evidence type="ECO:0000313" key="8">
    <source>
        <dbReference type="Proteomes" id="UP000325081"/>
    </source>
</evidence>
<evidence type="ECO:0000259" key="6">
    <source>
        <dbReference type="PROSITE" id="PS50089"/>
    </source>
</evidence>
<dbReference type="GO" id="GO:0008270">
    <property type="term" value="F:zinc ion binding"/>
    <property type="evidence" value="ECO:0007669"/>
    <property type="project" value="UniProtKB-KW"/>
</dbReference>
<name>A0A5A7R0C0_STRAF</name>
<gene>
    <name evidence="7" type="ORF">STAS_28120</name>
</gene>
<feature type="compositionally biased region" description="Pro residues" evidence="5">
    <location>
        <begin position="142"/>
        <end position="154"/>
    </location>
</feature>
<proteinExistence type="predicted"/>
<dbReference type="SUPFAM" id="SSF57850">
    <property type="entry name" value="RING/U-box"/>
    <property type="match status" value="1"/>
</dbReference>
<dbReference type="InterPro" id="IPR049627">
    <property type="entry name" value="SLX8"/>
</dbReference>
<dbReference type="Proteomes" id="UP000325081">
    <property type="component" value="Unassembled WGS sequence"/>
</dbReference>
<dbReference type="GO" id="GO:0140082">
    <property type="term" value="F:SUMO-ubiquitin ligase activity"/>
    <property type="evidence" value="ECO:0007669"/>
    <property type="project" value="TreeGrafter"/>
</dbReference>
<reference evidence="8" key="1">
    <citation type="journal article" date="2019" name="Curr. Biol.">
        <title>Genome Sequence of Striga asiatica Provides Insight into the Evolution of Plant Parasitism.</title>
        <authorList>
            <person name="Yoshida S."/>
            <person name="Kim S."/>
            <person name="Wafula E.K."/>
            <person name="Tanskanen J."/>
            <person name="Kim Y.M."/>
            <person name="Honaas L."/>
            <person name="Yang Z."/>
            <person name="Spallek T."/>
            <person name="Conn C.E."/>
            <person name="Ichihashi Y."/>
            <person name="Cheong K."/>
            <person name="Cui S."/>
            <person name="Der J.P."/>
            <person name="Gundlach H."/>
            <person name="Jiao Y."/>
            <person name="Hori C."/>
            <person name="Ishida J.K."/>
            <person name="Kasahara H."/>
            <person name="Kiba T."/>
            <person name="Kim M.S."/>
            <person name="Koo N."/>
            <person name="Laohavisit A."/>
            <person name="Lee Y.H."/>
            <person name="Lumba S."/>
            <person name="McCourt P."/>
            <person name="Mortimer J.C."/>
            <person name="Mutuku J.M."/>
            <person name="Nomura T."/>
            <person name="Sasaki-Sekimoto Y."/>
            <person name="Seto Y."/>
            <person name="Wang Y."/>
            <person name="Wakatake T."/>
            <person name="Sakakibara H."/>
            <person name="Demura T."/>
            <person name="Yamaguchi S."/>
            <person name="Yoneyama K."/>
            <person name="Manabe R.I."/>
            <person name="Nelson D.C."/>
            <person name="Schulman A.H."/>
            <person name="Timko M.P."/>
            <person name="dePamphilis C.W."/>
            <person name="Choi D."/>
            <person name="Shirasu K."/>
        </authorList>
    </citation>
    <scope>NUCLEOTIDE SEQUENCE [LARGE SCALE GENOMIC DNA]</scope>
    <source>
        <strain evidence="8">cv. UVA1</strain>
    </source>
</reference>
<evidence type="ECO:0000256" key="4">
    <source>
        <dbReference type="PROSITE-ProRule" id="PRU00175"/>
    </source>
</evidence>
<keyword evidence="8" id="KW-1185">Reference proteome</keyword>
<dbReference type="PROSITE" id="PS00518">
    <property type="entry name" value="ZF_RING_1"/>
    <property type="match status" value="1"/>
</dbReference>
<feature type="region of interest" description="Disordered" evidence="5">
    <location>
        <begin position="1"/>
        <end position="54"/>
    </location>
</feature>
<feature type="domain" description="RING-type" evidence="6">
    <location>
        <begin position="159"/>
        <end position="197"/>
    </location>
</feature>
<dbReference type="InterPro" id="IPR017907">
    <property type="entry name" value="Znf_RING_CS"/>
</dbReference>
<dbReference type="Gene3D" id="3.30.40.10">
    <property type="entry name" value="Zinc/RING finger domain, C3HC4 (zinc finger)"/>
    <property type="match status" value="1"/>
</dbReference>
<evidence type="ECO:0000256" key="2">
    <source>
        <dbReference type="ARBA" id="ARBA00022771"/>
    </source>
</evidence>
<dbReference type="OrthoDB" id="6105938at2759"/>
<dbReference type="GO" id="GO:0033768">
    <property type="term" value="C:SUMO-targeted ubiquitin ligase complex"/>
    <property type="evidence" value="ECO:0007669"/>
    <property type="project" value="TreeGrafter"/>
</dbReference>
<protein>
    <submittedName>
        <fullName evidence="7">RING/U-box superfamily protein</fullName>
    </submittedName>
</protein>
<dbReference type="SMART" id="SM00184">
    <property type="entry name" value="RING"/>
    <property type="match status" value="1"/>
</dbReference>
<dbReference type="PROSITE" id="PS50089">
    <property type="entry name" value="ZF_RING_2"/>
    <property type="match status" value="1"/>
</dbReference>
<dbReference type="InterPro" id="IPR001841">
    <property type="entry name" value="Znf_RING"/>
</dbReference>
<organism evidence="7 8">
    <name type="scientific">Striga asiatica</name>
    <name type="common">Asiatic witchweed</name>
    <name type="synonym">Buchnera asiatica</name>
    <dbReference type="NCBI Taxonomy" id="4170"/>
    <lineage>
        <taxon>Eukaryota</taxon>
        <taxon>Viridiplantae</taxon>
        <taxon>Streptophyta</taxon>
        <taxon>Embryophyta</taxon>
        <taxon>Tracheophyta</taxon>
        <taxon>Spermatophyta</taxon>
        <taxon>Magnoliopsida</taxon>
        <taxon>eudicotyledons</taxon>
        <taxon>Gunneridae</taxon>
        <taxon>Pentapetalae</taxon>
        <taxon>asterids</taxon>
        <taxon>lamiids</taxon>
        <taxon>Lamiales</taxon>
        <taxon>Orobanchaceae</taxon>
        <taxon>Buchnereae</taxon>
        <taxon>Striga</taxon>
    </lineage>
</organism>
<feature type="compositionally biased region" description="Basic residues" evidence="5">
    <location>
        <begin position="9"/>
        <end position="19"/>
    </location>
</feature>
<accession>A0A5A7R0C0</accession>
<sequence length="216" mass="24008">MSSPDQVRRYTRTRSRRRMLNVDLNSVPPCENRDHEGPSIHTRSQDRQAAQGVSSMPLSIDVEALDDDVVISSPRAFAEAKNNSRRAREQTIVVDLDSDERPARYKRRRVSTNQTIINCDLYINLDGSGTSKRKSVQTVTLPPSPPPPPPPPKEPTFSCPVCMGALVEETSTKCGHIFCKACIKAALAAQNKCPTCRRKTTAKDIFRIYLPTTSIA</sequence>
<dbReference type="AlphaFoldDB" id="A0A5A7R0C0"/>
<dbReference type="GO" id="GO:0061630">
    <property type="term" value="F:ubiquitin protein ligase activity"/>
    <property type="evidence" value="ECO:0007669"/>
    <property type="project" value="InterPro"/>
</dbReference>
<feature type="compositionally biased region" description="Basic and acidic residues" evidence="5">
    <location>
        <begin position="31"/>
        <end position="46"/>
    </location>
</feature>
<evidence type="ECO:0000256" key="1">
    <source>
        <dbReference type="ARBA" id="ARBA00022723"/>
    </source>
</evidence>
<comment type="caution">
    <text evidence="7">The sequence shown here is derived from an EMBL/GenBank/DDBJ whole genome shotgun (WGS) entry which is preliminary data.</text>
</comment>
<dbReference type="EMBL" id="BKCP01009403">
    <property type="protein sequence ID" value="GER50796.1"/>
    <property type="molecule type" value="Genomic_DNA"/>
</dbReference>
<feature type="region of interest" description="Disordered" evidence="5">
    <location>
        <begin position="133"/>
        <end position="154"/>
    </location>
</feature>
<keyword evidence="1" id="KW-0479">Metal-binding</keyword>
<evidence type="ECO:0000256" key="3">
    <source>
        <dbReference type="ARBA" id="ARBA00022833"/>
    </source>
</evidence>
<evidence type="ECO:0000313" key="7">
    <source>
        <dbReference type="EMBL" id="GER50796.1"/>
    </source>
</evidence>
<dbReference type="PANTHER" id="PTHR47094">
    <property type="entry name" value="ELFLESS, ISOFORM B"/>
    <property type="match status" value="1"/>
</dbReference>
<dbReference type="Pfam" id="PF13923">
    <property type="entry name" value="zf-C3HC4_2"/>
    <property type="match status" value="1"/>
</dbReference>
<dbReference type="GO" id="GO:0032183">
    <property type="term" value="F:SUMO binding"/>
    <property type="evidence" value="ECO:0007669"/>
    <property type="project" value="TreeGrafter"/>
</dbReference>
<evidence type="ECO:0000256" key="5">
    <source>
        <dbReference type="SAM" id="MobiDB-lite"/>
    </source>
</evidence>
<dbReference type="PANTHER" id="PTHR47094:SF1">
    <property type="entry name" value="RING-TYPE E3 UBIQUITIN TRANSFERASE"/>
    <property type="match status" value="1"/>
</dbReference>